<proteinExistence type="predicted"/>
<keyword evidence="2" id="KW-1185">Reference proteome</keyword>
<evidence type="ECO:0000313" key="1">
    <source>
        <dbReference type="EMBL" id="SFU35922.1"/>
    </source>
</evidence>
<gene>
    <name evidence="1" type="ORF">SAMN04487955_101508</name>
</gene>
<dbReference type="STRING" id="463301.SAMN04487955_101508"/>
<dbReference type="Proteomes" id="UP000198693">
    <property type="component" value="Unassembled WGS sequence"/>
</dbReference>
<dbReference type="EMBL" id="FPBP01000001">
    <property type="protein sequence ID" value="SFU35922.1"/>
    <property type="molecule type" value="Genomic_DNA"/>
</dbReference>
<dbReference type="Pfam" id="PF13997">
    <property type="entry name" value="YqjK"/>
    <property type="match status" value="1"/>
</dbReference>
<organism evidence="1 2">
    <name type="scientific">Halomonas korlensis</name>
    <dbReference type="NCBI Taxonomy" id="463301"/>
    <lineage>
        <taxon>Bacteria</taxon>
        <taxon>Pseudomonadati</taxon>
        <taxon>Pseudomonadota</taxon>
        <taxon>Gammaproteobacteria</taxon>
        <taxon>Oceanospirillales</taxon>
        <taxon>Halomonadaceae</taxon>
        <taxon>Halomonas</taxon>
    </lineage>
</organism>
<evidence type="ECO:0000313" key="2">
    <source>
        <dbReference type="Proteomes" id="UP000198693"/>
    </source>
</evidence>
<name>A0A1I7FI86_9GAMM</name>
<reference evidence="2" key="1">
    <citation type="submission" date="2016-10" db="EMBL/GenBank/DDBJ databases">
        <authorList>
            <person name="Varghese N."/>
            <person name="Submissions S."/>
        </authorList>
    </citation>
    <scope>NUCLEOTIDE SEQUENCE [LARGE SCALE GENOMIC DNA]</scope>
    <source>
        <strain evidence="2">CGMCC 1.6981</strain>
    </source>
</reference>
<accession>A0A1I7FI86</accession>
<protein>
    <submittedName>
        <fullName evidence="1">YqjK-like protein</fullName>
    </submittedName>
</protein>
<dbReference type="InterPro" id="IPR025612">
    <property type="entry name" value="YqjK"/>
</dbReference>
<dbReference type="AlphaFoldDB" id="A0A1I7FI86"/>
<sequence length="110" mass="12493">MIPRVKASRPPVITNDVPISRAERKARLEASIEQQRIDILVEASRWKDASRPLDDAWRGLMRFKGPLYAVGGFLLLRGSRKPGALARLTHRVEGGVILFNRARHLLRMLD</sequence>
<dbReference type="RefSeq" id="WP_245784123.1">
    <property type="nucleotide sequence ID" value="NZ_FPBP01000001.1"/>
</dbReference>